<evidence type="ECO:0008006" key="3">
    <source>
        <dbReference type="Google" id="ProtNLM"/>
    </source>
</evidence>
<dbReference type="Gene3D" id="3.40.50.150">
    <property type="entry name" value="Vaccinia Virus protein VP39"/>
    <property type="match status" value="1"/>
</dbReference>
<proteinExistence type="predicted"/>
<keyword evidence="2" id="KW-1185">Reference proteome</keyword>
<dbReference type="OrthoDB" id="9791837at2"/>
<sequence>MPQKPKNEDAIRNQYAEQGVDAYYQQYGDAYENPHFTQIEKLLQQNQSKIDYAHILDFCAGGGEVSRILQAMDFTDVQGCDPYTHELYHQQTGQTCLTYNFQEVIQGRLNQWATAHQPNQGFSSIICSFAMHLCPEKQLYPLVFNLFQLTRQLIIITPHKRPALEDLAQVQLDFEDFTLTKRGKKVKLKSYSWSD</sequence>
<dbReference type="Proteomes" id="UP000004095">
    <property type="component" value="Unassembled WGS sequence"/>
</dbReference>
<dbReference type="RefSeq" id="WP_002696930.1">
    <property type="nucleotide sequence ID" value="NZ_AAWS01000012.1"/>
</dbReference>
<dbReference type="AlphaFoldDB" id="A1ZKN1"/>
<accession>A1ZKN1</accession>
<gene>
    <name evidence="1" type="ORF">M23134_02448</name>
</gene>
<comment type="caution">
    <text evidence="1">The sequence shown here is derived from an EMBL/GenBank/DDBJ whole genome shotgun (WGS) entry which is preliminary data.</text>
</comment>
<reference evidence="1 2" key="1">
    <citation type="submission" date="2007-01" db="EMBL/GenBank/DDBJ databases">
        <authorList>
            <person name="Haygood M."/>
            <person name="Podell S."/>
            <person name="Anderson C."/>
            <person name="Hopkinson B."/>
            <person name="Roe K."/>
            <person name="Barbeau K."/>
            <person name="Gaasterland T."/>
            <person name="Ferriera S."/>
            <person name="Johnson J."/>
            <person name="Kravitz S."/>
            <person name="Beeson K."/>
            <person name="Sutton G."/>
            <person name="Rogers Y.-H."/>
            <person name="Friedman R."/>
            <person name="Frazier M."/>
            <person name="Venter J.C."/>
        </authorList>
    </citation>
    <scope>NUCLEOTIDE SEQUENCE [LARGE SCALE GENOMIC DNA]</scope>
    <source>
        <strain evidence="1 2">ATCC 23134</strain>
    </source>
</reference>
<protein>
    <recommendedName>
        <fullName evidence="3">Methyltransferase domain-containing protein</fullName>
    </recommendedName>
</protein>
<dbReference type="EMBL" id="AAWS01000012">
    <property type="protein sequence ID" value="EAY29257.1"/>
    <property type="molecule type" value="Genomic_DNA"/>
</dbReference>
<organism evidence="1 2">
    <name type="scientific">Microscilla marina ATCC 23134</name>
    <dbReference type="NCBI Taxonomy" id="313606"/>
    <lineage>
        <taxon>Bacteria</taxon>
        <taxon>Pseudomonadati</taxon>
        <taxon>Bacteroidota</taxon>
        <taxon>Cytophagia</taxon>
        <taxon>Cytophagales</taxon>
        <taxon>Microscillaceae</taxon>
        <taxon>Microscilla</taxon>
    </lineage>
</organism>
<evidence type="ECO:0000313" key="2">
    <source>
        <dbReference type="Proteomes" id="UP000004095"/>
    </source>
</evidence>
<evidence type="ECO:0000313" key="1">
    <source>
        <dbReference type="EMBL" id="EAY29257.1"/>
    </source>
</evidence>
<name>A1ZKN1_MICM2</name>
<dbReference type="InterPro" id="IPR029063">
    <property type="entry name" value="SAM-dependent_MTases_sf"/>
</dbReference>
<dbReference type="eggNOG" id="ENOG50333FZ">
    <property type="taxonomic scope" value="Bacteria"/>
</dbReference>
<dbReference type="SUPFAM" id="SSF53335">
    <property type="entry name" value="S-adenosyl-L-methionine-dependent methyltransferases"/>
    <property type="match status" value="1"/>
</dbReference>